<reference evidence="1 2" key="1">
    <citation type="submission" date="2022-03" db="EMBL/GenBank/DDBJ databases">
        <authorList>
            <person name="Jo J.-H."/>
            <person name="Im W.-T."/>
        </authorList>
    </citation>
    <scope>NUCLEOTIDE SEQUENCE [LARGE SCALE GENOMIC DNA]</scope>
    <source>
        <strain evidence="1 2">MA9</strain>
    </source>
</reference>
<evidence type="ECO:0000313" key="1">
    <source>
        <dbReference type="EMBL" id="MCH7322962.1"/>
    </source>
</evidence>
<comment type="caution">
    <text evidence="1">The sequence shown here is derived from an EMBL/GenBank/DDBJ whole genome shotgun (WGS) entry which is preliminary data.</text>
</comment>
<proteinExistence type="predicted"/>
<dbReference type="EMBL" id="JAKZFC010000005">
    <property type="protein sequence ID" value="MCH7322962.1"/>
    <property type="molecule type" value="Genomic_DNA"/>
</dbReference>
<dbReference type="Proteomes" id="UP001316087">
    <property type="component" value="Unassembled WGS sequence"/>
</dbReference>
<name>A0ABS9UF47_9BACL</name>
<organism evidence="1 2">
    <name type="scientific">Solibacillus palustris</name>
    <dbReference type="NCBI Taxonomy" id="2908203"/>
    <lineage>
        <taxon>Bacteria</taxon>
        <taxon>Bacillati</taxon>
        <taxon>Bacillota</taxon>
        <taxon>Bacilli</taxon>
        <taxon>Bacillales</taxon>
        <taxon>Caryophanaceae</taxon>
        <taxon>Solibacillus</taxon>
    </lineage>
</organism>
<gene>
    <name evidence="1" type="ORF">LZ480_13870</name>
</gene>
<evidence type="ECO:0000313" key="2">
    <source>
        <dbReference type="Proteomes" id="UP001316087"/>
    </source>
</evidence>
<sequence>MTNTVDEFVESLVAATINNEVKWSAGSEGLTDAIEEVYGNADTLYTFFDEEAGANVVLATYQYYEGDVEADEFIKDGASILLVDADDFEILNEITDEDVEDAAIFKTLIEAIKEAK</sequence>
<dbReference type="RefSeq" id="WP_241370126.1">
    <property type="nucleotide sequence ID" value="NZ_JAKZFC010000005.1"/>
</dbReference>
<protein>
    <submittedName>
        <fullName evidence="1">Uncharacterized protein</fullName>
    </submittedName>
</protein>
<accession>A0ABS9UF47</accession>
<keyword evidence="2" id="KW-1185">Reference proteome</keyword>